<keyword evidence="6" id="KW-0275">Fatty acid biosynthesis</keyword>
<evidence type="ECO:0000256" key="4">
    <source>
        <dbReference type="ARBA" id="ARBA00022832"/>
    </source>
</evidence>
<dbReference type="Proteomes" id="UP000003963">
    <property type="component" value="Unassembled WGS sequence"/>
</dbReference>
<dbReference type="EMBL" id="GG657754">
    <property type="protein sequence ID" value="EFL28091.1"/>
    <property type="molecule type" value="Genomic_DNA"/>
</dbReference>
<keyword evidence="10" id="KW-1185">Reference proteome</keyword>
<gene>
    <name evidence="9" type="ORF">SSOG_07805</name>
</gene>
<dbReference type="HOGENOM" id="CLU_018000_0_0_11"/>
<dbReference type="Gene3D" id="3.10.129.10">
    <property type="entry name" value="Hotdog Thioesterase"/>
    <property type="match status" value="2"/>
</dbReference>
<dbReference type="GO" id="GO:0005737">
    <property type="term" value="C:cytoplasm"/>
    <property type="evidence" value="ECO:0007669"/>
    <property type="project" value="InterPro"/>
</dbReference>
<organism evidence="9 10">
    <name type="scientific">Streptomyces himastatinicus ATCC 53653</name>
    <dbReference type="NCBI Taxonomy" id="457427"/>
    <lineage>
        <taxon>Bacteria</taxon>
        <taxon>Bacillati</taxon>
        <taxon>Actinomycetota</taxon>
        <taxon>Actinomycetes</taxon>
        <taxon>Kitasatosporales</taxon>
        <taxon>Streptomycetaceae</taxon>
        <taxon>Streptomyces</taxon>
        <taxon>Streptomyces violaceusniger group</taxon>
    </lineage>
</organism>
<protein>
    <submittedName>
        <fullName evidence="9">Beta-ketoacyl synthase</fullName>
    </submittedName>
</protein>
<dbReference type="Pfam" id="PF07977">
    <property type="entry name" value="FabA"/>
    <property type="match status" value="1"/>
</dbReference>
<keyword evidence="5" id="KW-0443">Lipid metabolism</keyword>
<feature type="compositionally biased region" description="Pro residues" evidence="8">
    <location>
        <begin position="19"/>
        <end position="40"/>
    </location>
</feature>
<evidence type="ECO:0000256" key="6">
    <source>
        <dbReference type="ARBA" id="ARBA00023160"/>
    </source>
</evidence>
<dbReference type="STRING" id="457427.SSOG_07805"/>
<evidence type="ECO:0000256" key="7">
    <source>
        <dbReference type="ARBA" id="ARBA00023239"/>
    </source>
</evidence>
<dbReference type="InterPro" id="IPR010083">
    <property type="entry name" value="FabA"/>
</dbReference>
<dbReference type="RefSeq" id="WP_009719889.1">
    <property type="nucleotide sequence ID" value="NZ_GG657754.1"/>
</dbReference>
<comment type="similarity">
    <text evidence="2">Belongs to the thioester dehydratase family. FabA subfamily.</text>
</comment>
<keyword evidence="7" id="KW-0456">Lyase</keyword>
<dbReference type="GO" id="GO:0019171">
    <property type="term" value="F:(3R)-hydroxyacyl-[acyl-carrier-protein] dehydratase activity"/>
    <property type="evidence" value="ECO:0007669"/>
    <property type="project" value="InterPro"/>
</dbReference>
<dbReference type="AlphaFoldDB" id="D9WQF8"/>
<accession>D9WQF8</accession>
<dbReference type="UniPathway" id="UPA00094"/>
<keyword evidence="4" id="KW-0276">Fatty acid metabolism</keyword>
<reference evidence="9 10" key="1">
    <citation type="submission" date="2009-02" db="EMBL/GenBank/DDBJ databases">
        <title>Annotation of Streptomyces hygroscopicus strain ATCC 53653.</title>
        <authorList>
            <consortium name="The Broad Institute Genome Sequencing Platform"/>
            <consortium name="Broad Institute Microbial Sequencing Center"/>
            <person name="Fischbach M."/>
            <person name="Godfrey P."/>
            <person name="Ward D."/>
            <person name="Young S."/>
            <person name="Zeng Q."/>
            <person name="Koehrsen M."/>
            <person name="Alvarado L."/>
            <person name="Berlin A.M."/>
            <person name="Bochicchio J."/>
            <person name="Borenstein D."/>
            <person name="Chapman S.B."/>
            <person name="Chen Z."/>
            <person name="Engels R."/>
            <person name="Freedman E."/>
            <person name="Gellesch M."/>
            <person name="Goldberg J."/>
            <person name="Griggs A."/>
            <person name="Gujja S."/>
            <person name="Heilman E.R."/>
            <person name="Heiman D.I."/>
            <person name="Hepburn T.A."/>
            <person name="Howarth C."/>
            <person name="Jen D."/>
            <person name="Larson L."/>
            <person name="Lewis B."/>
            <person name="Mehta T."/>
            <person name="Park D."/>
            <person name="Pearson M."/>
            <person name="Richards J."/>
            <person name="Roberts A."/>
            <person name="Saif S."/>
            <person name="Shea T.D."/>
            <person name="Shenoy N."/>
            <person name="Sisk P."/>
            <person name="Stolte C."/>
            <person name="Sykes S.N."/>
            <person name="Thomson T."/>
            <person name="Walk T."/>
            <person name="White J."/>
            <person name="Yandava C."/>
            <person name="Straight P."/>
            <person name="Clardy J."/>
            <person name="Hung D."/>
            <person name="Kolter R."/>
            <person name="Mekalanos J."/>
            <person name="Walker S."/>
            <person name="Walsh C.T."/>
            <person name="Wieland-Brown L.C."/>
            <person name="Haas B."/>
            <person name="Nusbaum C."/>
            <person name="Birren B."/>
        </authorList>
    </citation>
    <scope>NUCLEOTIDE SEQUENCE [LARGE SCALE GENOMIC DNA]</scope>
    <source>
        <strain evidence="9 10">ATCC 53653</strain>
    </source>
</reference>
<evidence type="ECO:0000256" key="1">
    <source>
        <dbReference type="ARBA" id="ARBA00005194"/>
    </source>
</evidence>
<sequence length="660" mass="70502">MTEVLEFEGEPFDAVAWTAPPPPQPEPTAPSARPEPPAPAVPAGGAPQPGSTLVELRTALVSAHSGALRAQAALQRRLLGLPGRTAVAAGPARAAAEGAFKPLARSVVTRLGATELRRLAAGDIAGVFGAGYDQEDRNPDVRLAAGADLALTEVTALELRGGSGGHGRVVARTVPGADPVEATVQAAQVFALFTGLHLCLADARFVRVGPERTQVESGTDADTGLDVEVEWIDLVPRPGLRVRARSGGAVVAGVEVAVHEKPGVPVGPERGGFPARWLGRKSAQGERVLLSEFQLAHLARGDQGIALGPEFAHYTGIKATRIPTGGLLLVDRVVDIQGERGRLDGATYQTEYDSPADSWYYADTANASMPNCVYMETSLQSALLIGYHLGATLSRPHETQCLRNLGGTATVLHEVDLRDTTIRQDSALESTTPMPGSTLQSFTYTLAANGVPFYSGETLFGYFSEQALDNQTGLDAGRDVPTWRDENPTAEGRTIDVAARRADPAAPLCARDKLTLLDELTVVDGGGRYGKGYLHSTRNIDPDDWFFARHFHLDPVIPGSLGVETVIQAMQEWLLDSGLGDGMRDPGFVLPVGVPFTWKYRGQFLPTDGTVTLEVHIKEIQRKSGRLRVVADASMWKPGLRIYELIDIAIELREQGAAPW</sequence>
<comment type="pathway">
    <text evidence="1">Lipid metabolism; fatty acid biosynthesis.</text>
</comment>
<proteinExistence type="inferred from homology"/>
<feature type="compositionally biased region" description="Low complexity" evidence="8">
    <location>
        <begin position="41"/>
        <end position="50"/>
    </location>
</feature>
<evidence type="ECO:0000256" key="3">
    <source>
        <dbReference type="ARBA" id="ARBA00022516"/>
    </source>
</evidence>
<evidence type="ECO:0000256" key="2">
    <source>
        <dbReference type="ARBA" id="ARBA00006714"/>
    </source>
</evidence>
<dbReference type="InterPro" id="IPR029069">
    <property type="entry name" value="HotDog_dom_sf"/>
</dbReference>
<feature type="compositionally biased region" description="Acidic residues" evidence="8">
    <location>
        <begin position="1"/>
        <end position="11"/>
    </location>
</feature>
<dbReference type="GO" id="GO:0006633">
    <property type="term" value="P:fatty acid biosynthetic process"/>
    <property type="evidence" value="ECO:0007669"/>
    <property type="project" value="UniProtKB-UniPathway"/>
</dbReference>
<dbReference type="SUPFAM" id="SSF54637">
    <property type="entry name" value="Thioesterase/thiol ester dehydrase-isomerase"/>
    <property type="match status" value="2"/>
</dbReference>
<evidence type="ECO:0000313" key="9">
    <source>
        <dbReference type="EMBL" id="EFL28091.1"/>
    </source>
</evidence>
<dbReference type="OrthoDB" id="9778690at2"/>
<evidence type="ECO:0000256" key="8">
    <source>
        <dbReference type="SAM" id="MobiDB-lite"/>
    </source>
</evidence>
<feature type="region of interest" description="Disordered" evidence="8">
    <location>
        <begin position="1"/>
        <end position="51"/>
    </location>
</feature>
<evidence type="ECO:0000256" key="5">
    <source>
        <dbReference type="ARBA" id="ARBA00023098"/>
    </source>
</evidence>
<evidence type="ECO:0000313" key="10">
    <source>
        <dbReference type="Proteomes" id="UP000003963"/>
    </source>
</evidence>
<keyword evidence="3" id="KW-0444">Lipid biosynthesis</keyword>
<name>D9WQF8_9ACTN</name>
<dbReference type="CDD" id="cd01287">
    <property type="entry name" value="FabA"/>
    <property type="match status" value="1"/>
</dbReference>
<dbReference type="InterPro" id="IPR013114">
    <property type="entry name" value="FabA_FabZ"/>
</dbReference>